<sequence>MTDVGSSLIYWNEKEILPRGIFLSSSGSGGDRLLFWQSFHANDNNKYNPKKGYCTRNDDCSSAVDTVNNQESTLSKYCKLCLNTIVALFVGPTSIGSSTIEAITPSPRLKNTGHIRGHKNSENPFALNLISERTMFFNESSFGNGPITAGLNQNFMGSADRTLNNCPTICSNINSSLCTTSSLSPSNPVGGVTTNLSNPNIVLGSLYSTDPSLQVPSTESPLIGNLGISNIEGIPANVLLSLLHQQTQALQRKIYIKLDHNIFIGAAFNLSPSDIETIGLIEDTEDCNTKSCDNELSRTTMISFTVGFLMDSSAPPSVLSYLTELSRLIGSQVRRAELVFNYLRDQRDIIVSTLEKYSYADTNSWSGNSTTDYNTNKYGPDNLNFSKSSQFFSNKRYIKIAESSNSDRDTNFVNSVMDQDCNESKLPNALNANQSINENISANNSYNNSDDFHDKINDVTTMNPLEKLVQISSLCAELKSILDSVCKTGHVNVKINKIYPVCFCLPHKAYCLNNNDGISKCIVAVRPMAIWNAMDKIRPYHALILLLRKSDLLRDYLPTDINPTLKDFISALSPTISLYNLAQRFHSQSHCLNLALWLIYRGHALIVYPIVANNMYILAPHSKAWFTPQLIGQFATSFPDVNFAELLTSFSTSFILKDHFDSSNSIVDNLHYDGDSDVVRNRSSKTSWTNLPLTEKINLIAWLLRRRLIIQVHLYIFPTFLSNNNVSETNMFNDIKNISKHFEGVHMSNNSVNSTIHSSSNSSSEYDSDETTSEVKGSNNLEVDSTIFNLDELCKKIPKDVLCELTNNLPVESQQTLLLSILSHPGAIQNISLLRLFGRILPHLPAHLEEIMFKEQIKRSTLVECIERFAPFLATARLPDPVTSCFAGIPWPN</sequence>
<dbReference type="STRING" id="6186.A0A183K4I6"/>
<gene>
    <name evidence="3" type="ORF">SCUD_LOCUS9906</name>
</gene>
<evidence type="ECO:0000313" key="3">
    <source>
        <dbReference type="EMBL" id="VDP37602.1"/>
    </source>
</evidence>
<dbReference type="AlphaFoldDB" id="A0A183K4I6"/>
<name>A0A183K4I6_9TREM</name>
<reference evidence="3 4" key="2">
    <citation type="submission" date="2018-11" db="EMBL/GenBank/DDBJ databases">
        <authorList>
            <consortium name="Pathogen Informatics"/>
        </authorList>
    </citation>
    <scope>NUCLEOTIDE SEQUENCE [LARGE SCALE GENOMIC DNA]</scope>
    <source>
        <strain evidence="3">Dakar</strain>
        <strain evidence="4">Dakar, Senegal</strain>
    </source>
</reference>
<proteinExistence type="inferred from homology"/>
<dbReference type="InterPro" id="IPR005365">
    <property type="entry name" value="Npr3"/>
</dbReference>
<comment type="similarity">
    <text evidence="1">Belongs to the NPR3 family.</text>
</comment>
<dbReference type="GO" id="GO:0034198">
    <property type="term" value="P:cellular response to amino acid starvation"/>
    <property type="evidence" value="ECO:0007669"/>
    <property type="project" value="UniProtKB-UniRule"/>
</dbReference>
<feature type="region of interest" description="Disordered" evidence="2">
    <location>
        <begin position="753"/>
        <end position="776"/>
    </location>
</feature>
<dbReference type="GO" id="GO:0010508">
    <property type="term" value="P:positive regulation of autophagy"/>
    <property type="evidence" value="ECO:0007669"/>
    <property type="project" value="TreeGrafter"/>
</dbReference>
<reference evidence="5" key="1">
    <citation type="submission" date="2016-06" db="UniProtKB">
        <authorList>
            <consortium name="WormBaseParasite"/>
        </authorList>
    </citation>
    <scope>IDENTIFICATION</scope>
</reference>
<evidence type="ECO:0000313" key="5">
    <source>
        <dbReference type="WBParaSite" id="SCUD_0000990601-mRNA-1"/>
    </source>
</evidence>
<dbReference type="GO" id="GO:1990130">
    <property type="term" value="C:GATOR1 complex"/>
    <property type="evidence" value="ECO:0007669"/>
    <property type="project" value="UniProtKB-UniRule"/>
</dbReference>
<evidence type="ECO:0000256" key="2">
    <source>
        <dbReference type="SAM" id="MobiDB-lite"/>
    </source>
</evidence>
<dbReference type="EMBL" id="UZAK01033479">
    <property type="protein sequence ID" value="VDP37602.1"/>
    <property type="molecule type" value="Genomic_DNA"/>
</dbReference>
<organism evidence="5">
    <name type="scientific">Schistosoma curassoni</name>
    <dbReference type="NCBI Taxonomy" id="6186"/>
    <lineage>
        <taxon>Eukaryota</taxon>
        <taxon>Metazoa</taxon>
        <taxon>Spiralia</taxon>
        <taxon>Lophotrochozoa</taxon>
        <taxon>Platyhelminthes</taxon>
        <taxon>Trematoda</taxon>
        <taxon>Digenea</taxon>
        <taxon>Strigeidida</taxon>
        <taxon>Schistosomatoidea</taxon>
        <taxon>Schistosomatidae</taxon>
        <taxon>Schistosoma</taxon>
    </lineage>
</organism>
<keyword evidence="1" id="KW-0458">Lysosome</keyword>
<evidence type="ECO:0000313" key="4">
    <source>
        <dbReference type="Proteomes" id="UP000279833"/>
    </source>
</evidence>
<dbReference type="Proteomes" id="UP000279833">
    <property type="component" value="Unassembled WGS sequence"/>
</dbReference>
<dbReference type="PANTHER" id="PTHR13153">
    <property type="entry name" value="CGTHBA PROTEIN -14 GENE PROTEIN"/>
    <property type="match status" value="1"/>
</dbReference>
<comment type="subcellular location">
    <subcellularLocation>
        <location evidence="1">Lysosome</location>
    </subcellularLocation>
</comment>
<evidence type="ECO:0000256" key="1">
    <source>
        <dbReference type="RuleBase" id="RU368069"/>
    </source>
</evidence>
<dbReference type="WBParaSite" id="SCUD_0000990601-mRNA-1">
    <property type="protein sequence ID" value="SCUD_0000990601-mRNA-1"/>
    <property type="gene ID" value="SCUD_0000990601"/>
</dbReference>
<dbReference type="GO" id="GO:0038202">
    <property type="term" value="P:TORC1 signaling"/>
    <property type="evidence" value="ECO:0007669"/>
    <property type="project" value="TreeGrafter"/>
</dbReference>
<dbReference type="PANTHER" id="PTHR13153:SF5">
    <property type="entry name" value="GATOR COMPLEX PROTEIN NPRL3"/>
    <property type="match status" value="1"/>
</dbReference>
<comment type="function">
    <text evidence="1">As a component of the GATOR1 complex functions as an inhibitor of the amino acid-sensing branch of the TORC1 pathway.</text>
</comment>
<keyword evidence="1" id="KW-0732">Signal</keyword>
<accession>A0A183K4I6</accession>
<dbReference type="GO" id="GO:1904262">
    <property type="term" value="P:negative regulation of TORC1 signaling"/>
    <property type="evidence" value="ECO:0007669"/>
    <property type="project" value="TreeGrafter"/>
</dbReference>
<dbReference type="Pfam" id="PF03666">
    <property type="entry name" value="NPR3"/>
    <property type="match status" value="1"/>
</dbReference>
<dbReference type="GO" id="GO:0005764">
    <property type="term" value="C:lysosome"/>
    <property type="evidence" value="ECO:0007669"/>
    <property type="project" value="UniProtKB-SubCell"/>
</dbReference>
<protein>
    <recommendedName>
        <fullName evidence="1">GATOR complex protein NPRL3</fullName>
    </recommendedName>
    <alternativeName>
        <fullName evidence="1">Nitrogen permease regulator 3-like protein</fullName>
    </alternativeName>
</protein>
<keyword evidence="4" id="KW-1185">Reference proteome</keyword>
<feature type="compositionally biased region" description="Low complexity" evidence="2">
    <location>
        <begin position="753"/>
        <end position="765"/>
    </location>
</feature>